<dbReference type="PROSITE" id="PS00523">
    <property type="entry name" value="SULFATASE_1"/>
    <property type="match status" value="1"/>
</dbReference>
<dbReference type="PANTHER" id="PTHR43108:SF8">
    <property type="entry name" value="SD21168P"/>
    <property type="match status" value="1"/>
</dbReference>
<gene>
    <name evidence="7" type="ORF">CFX0092_B0645</name>
</gene>
<feature type="region of interest" description="Disordered" evidence="5">
    <location>
        <begin position="411"/>
        <end position="447"/>
    </location>
</feature>
<keyword evidence="3 7" id="KW-0378">Hydrolase</keyword>
<evidence type="ECO:0000256" key="2">
    <source>
        <dbReference type="ARBA" id="ARBA00022729"/>
    </source>
</evidence>
<dbReference type="OrthoDB" id="160733at2"/>
<dbReference type="PROSITE" id="PS00149">
    <property type="entry name" value="SULFATASE_2"/>
    <property type="match status" value="1"/>
</dbReference>
<dbReference type="AlphaFoldDB" id="A0A160T8U0"/>
<dbReference type="PANTHER" id="PTHR43108">
    <property type="entry name" value="N-ACETYLGLUCOSAMINE-6-SULFATASE FAMILY MEMBER"/>
    <property type="match status" value="1"/>
</dbReference>
<comment type="similarity">
    <text evidence="1">Belongs to the sulfatase family.</text>
</comment>
<feature type="compositionally biased region" description="Pro residues" evidence="5">
    <location>
        <begin position="417"/>
        <end position="427"/>
    </location>
</feature>
<dbReference type="EMBL" id="LN890656">
    <property type="protein sequence ID" value="CUS06179.1"/>
    <property type="molecule type" value="Genomic_DNA"/>
</dbReference>
<evidence type="ECO:0000313" key="7">
    <source>
        <dbReference type="EMBL" id="CUS06179.1"/>
    </source>
</evidence>
<evidence type="ECO:0000256" key="4">
    <source>
        <dbReference type="ARBA" id="ARBA00023180"/>
    </source>
</evidence>
<evidence type="ECO:0000256" key="1">
    <source>
        <dbReference type="ARBA" id="ARBA00008779"/>
    </source>
</evidence>
<dbReference type="RefSeq" id="WP_095045489.1">
    <property type="nucleotide sequence ID" value="NZ_LN890656.1"/>
</dbReference>
<dbReference type="GO" id="GO:0004065">
    <property type="term" value="F:arylsulfatase activity"/>
    <property type="evidence" value="ECO:0007669"/>
    <property type="project" value="UniProtKB-EC"/>
</dbReference>
<keyword evidence="4" id="KW-0325">Glycoprotein</keyword>
<evidence type="ECO:0000256" key="3">
    <source>
        <dbReference type="ARBA" id="ARBA00022801"/>
    </source>
</evidence>
<dbReference type="KEGG" id="pbf:CFX0092_B0645"/>
<accession>A0A160T8U0</accession>
<dbReference type="Proteomes" id="UP000215027">
    <property type="component" value="Chromosome II"/>
</dbReference>
<evidence type="ECO:0000259" key="6">
    <source>
        <dbReference type="Pfam" id="PF00884"/>
    </source>
</evidence>
<dbReference type="InterPro" id="IPR000917">
    <property type="entry name" value="Sulfatase_N"/>
</dbReference>
<proteinExistence type="inferred from homology"/>
<evidence type="ECO:0000256" key="5">
    <source>
        <dbReference type="SAM" id="MobiDB-lite"/>
    </source>
</evidence>
<dbReference type="Pfam" id="PF00884">
    <property type="entry name" value="Sulfatase"/>
    <property type="match status" value="1"/>
</dbReference>
<name>A0A160T8U0_9CHLR</name>
<dbReference type="Gene3D" id="3.40.720.10">
    <property type="entry name" value="Alkaline Phosphatase, subunit A"/>
    <property type="match status" value="1"/>
</dbReference>
<organism evidence="7 8">
    <name type="scientific">Candidatus Promineifilum breve</name>
    <dbReference type="NCBI Taxonomy" id="1806508"/>
    <lineage>
        <taxon>Bacteria</taxon>
        <taxon>Bacillati</taxon>
        <taxon>Chloroflexota</taxon>
        <taxon>Ardenticatenia</taxon>
        <taxon>Candidatus Promineifilales</taxon>
        <taxon>Candidatus Promineifilaceae</taxon>
        <taxon>Candidatus Promineifilum</taxon>
    </lineage>
</organism>
<reference evidence="7" key="1">
    <citation type="submission" date="2016-01" db="EMBL/GenBank/DDBJ databases">
        <authorList>
            <person name="Mcilroy J.S."/>
            <person name="Karst M S."/>
            <person name="Albertsen M."/>
        </authorList>
    </citation>
    <scope>NUCLEOTIDE SEQUENCE</scope>
    <source>
        <strain evidence="7">Cfx-K</strain>
    </source>
</reference>
<dbReference type="SUPFAM" id="SSF53649">
    <property type="entry name" value="Alkaline phosphatase-like"/>
    <property type="match status" value="1"/>
</dbReference>
<dbReference type="EC" id="3.1.6.1" evidence="7"/>
<keyword evidence="8" id="KW-1185">Reference proteome</keyword>
<sequence length="704" mass="75394">MLASVCLALLLILGVGLLLYAGSGRAAAQTNRPNIVIITSDDQDVDSLPVMRHMLSYPRGSWVNFSNAFSGNSVCTPSRATLLTGQYSHTNGVLGNNWGAEFNDYNALPVWLHDAGYRTAVIGKYLHEHMENPPGWDQFAIIEGSVDTHTAMGVDFINQDDGPFFLWLAYRQPHVPASPPDRYLNTEVYVAPDRPNFNEADVSDKSAHIRSRPLIGAAHIAEMRAERIRSQRSLLAIDDGIKTIIDTLYAAGDLDNTLIIFQADNGFQWGAHRDYNKLCPYEECSRVALFIRYPGNSGNRTETHYVSDVDLASTILDYVDVAPGLPQDGDSLIPLIANPSAPWSDAVLIERPPGRVGYYAIRVPNWTYIEYHTGEKELYDMVADPYQLENKAGRPAYAAIQNQLKDELAALKEGDDPPPGTATPTPTPTATATATPSPTPTPTATPPVGAAFETIYISSSGTVTIGATTYADEDILAYDADTAAWSQLFDGSDIGLGPVDLDAFQWRENGTLLLSLDAPLTLAGAGAVDDSDVLLFTPTSLGPTTAGSFALYIDGSDVGLTTAAEDIDAIALPGNGDLLLSVGGNASVNGLTARDEDLLRLSPSQTGETTLGSWTLYFDGSDVGLSRSIEDVTGVYVDQATGRLYLTTLGNFDVPGLSGRRGDVFTCDPTALGATTQCTFGSAPVWRSSEAAGSYIPIDGLDVD</sequence>
<dbReference type="InterPro" id="IPR024607">
    <property type="entry name" value="Sulfatase_CS"/>
</dbReference>
<dbReference type="InterPro" id="IPR017850">
    <property type="entry name" value="Alkaline_phosphatase_core_sf"/>
</dbReference>
<evidence type="ECO:0000313" key="8">
    <source>
        <dbReference type="Proteomes" id="UP000215027"/>
    </source>
</evidence>
<protein>
    <submittedName>
        <fullName evidence="7">Arylsulfatase</fullName>
        <ecNumber evidence="7">3.1.6.1</ecNumber>
    </submittedName>
</protein>
<keyword evidence="2" id="KW-0732">Signal</keyword>
<feature type="domain" description="Sulfatase N-terminal" evidence="6">
    <location>
        <begin position="33"/>
        <end position="320"/>
    </location>
</feature>